<organism evidence="1 2">
    <name type="scientific">Cellulomonas fimi (strain ATCC 484 / DSM 20113 / JCM 1341 / CCUG 24087 / LMG 16345 / NBRC 15513 / NCIMB 8980 / NCTC 7547 / NRS-133)</name>
    <dbReference type="NCBI Taxonomy" id="590998"/>
    <lineage>
        <taxon>Bacteria</taxon>
        <taxon>Bacillati</taxon>
        <taxon>Actinomycetota</taxon>
        <taxon>Actinomycetes</taxon>
        <taxon>Micrococcales</taxon>
        <taxon>Cellulomonadaceae</taxon>
        <taxon>Cellulomonas</taxon>
    </lineage>
</organism>
<gene>
    <name evidence="1" type="ordered locus">Celf_2084</name>
</gene>
<dbReference type="AlphaFoldDB" id="F4H0W5"/>
<protein>
    <submittedName>
        <fullName evidence="1">Uncharacterized protein</fullName>
    </submittedName>
</protein>
<evidence type="ECO:0000313" key="1">
    <source>
        <dbReference type="EMBL" id="AEE46212.1"/>
    </source>
</evidence>
<sequence>MASTETSTAGTSEYDRFGPWIDEVREPRDVPRLYRDHPLDLDAARLVLKVPRNVARRDATPDMDLYDHLLVVADDTLTVLSRRTSPRAKAPGGYDVRHVRLADVVAVRDVVNLLDARLTVHTRDGAHVTVRYNGSAADAVHGLVEELRAGAAAVPATPAGLALLRAGTAHADPDALRLGPADLSLRADVREAVRRRPSLVPWAGHPRRLVTPSATGSQGVVARVAHALSPAVLHGCVLAGDDTAFEVVGRHAWLLRGRAPVHSASRLVVPLGAVDRVELAWHPDYAHVVVAVLSCGATTVRVLVPAGTAAHGVLAVAAGAGPAGAAGPHDGA</sequence>
<name>F4H0W5_CELFA</name>
<dbReference type="EMBL" id="CP002666">
    <property type="protein sequence ID" value="AEE46212.1"/>
    <property type="molecule type" value="Genomic_DNA"/>
</dbReference>
<reference evidence="1 2" key="1">
    <citation type="submission" date="2011-04" db="EMBL/GenBank/DDBJ databases">
        <title>Complete sequence of Cellulomonas fimi ATCC 484.</title>
        <authorList>
            <consortium name="US DOE Joint Genome Institute"/>
            <person name="Lucas S."/>
            <person name="Han J."/>
            <person name="Lapidus A."/>
            <person name="Cheng J.-F."/>
            <person name="Goodwin L."/>
            <person name="Pitluck S."/>
            <person name="Peters L."/>
            <person name="Chertkov O."/>
            <person name="Detter J.C."/>
            <person name="Han C."/>
            <person name="Tapia R."/>
            <person name="Land M."/>
            <person name="Hauser L."/>
            <person name="Kyrpides N."/>
            <person name="Ivanova N."/>
            <person name="Ovchinnikova G."/>
            <person name="Pagani I."/>
            <person name="Mead D."/>
            <person name="Brumm P."/>
            <person name="Woyke T."/>
        </authorList>
    </citation>
    <scope>NUCLEOTIDE SEQUENCE [LARGE SCALE GENOMIC DNA]</scope>
    <source>
        <strain evidence="2">ATCC 484 / DSM 20113 / JCM 1341 / NBRC 15513 / NCIMB 8980 / NCTC 7547</strain>
    </source>
</reference>
<keyword evidence="2" id="KW-1185">Reference proteome</keyword>
<accession>F4H0W5</accession>
<dbReference type="RefSeq" id="WP_013771238.1">
    <property type="nucleotide sequence ID" value="NC_015514.1"/>
</dbReference>
<dbReference type="HOGENOM" id="CLU_985642_0_0_11"/>
<dbReference type="KEGG" id="cfi:Celf_2084"/>
<dbReference type="STRING" id="590998.Celf_2084"/>
<proteinExistence type="predicted"/>
<dbReference type="Proteomes" id="UP000008460">
    <property type="component" value="Chromosome"/>
</dbReference>
<dbReference type="eggNOG" id="ENOG5034022">
    <property type="taxonomic scope" value="Bacteria"/>
</dbReference>
<evidence type="ECO:0000313" key="2">
    <source>
        <dbReference type="Proteomes" id="UP000008460"/>
    </source>
</evidence>